<organism evidence="1 2">
    <name type="scientific">Actinacidiphila oryziradicis</name>
    <dbReference type="NCBI Taxonomy" id="2571141"/>
    <lineage>
        <taxon>Bacteria</taxon>
        <taxon>Bacillati</taxon>
        <taxon>Actinomycetota</taxon>
        <taxon>Actinomycetes</taxon>
        <taxon>Kitasatosporales</taxon>
        <taxon>Streptomycetaceae</taxon>
        <taxon>Actinacidiphila</taxon>
    </lineage>
</organism>
<proteinExistence type="predicted"/>
<dbReference type="InterPro" id="IPR014347">
    <property type="entry name" value="Tautomerase/MIF_sf"/>
</dbReference>
<name>A0A4U0RHE8_9ACTN</name>
<dbReference type="EMBL" id="SUMC01000214">
    <property type="protein sequence ID" value="TJZ94546.1"/>
    <property type="molecule type" value="Genomic_DNA"/>
</dbReference>
<protein>
    <submittedName>
        <fullName evidence="1">Tautomerase family protein</fullName>
    </submittedName>
</protein>
<evidence type="ECO:0000313" key="1">
    <source>
        <dbReference type="EMBL" id="TJZ94546.1"/>
    </source>
</evidence>
<gene>
    <name evidence="1" type="ORF">FCI23_53455</name>
</gene>
<comment type="caution">
    <text evidence="1">The sequence shown here is derived from an EMBL/GenBank/DDBJ whole genome shotgun (WGS) entry which is preliminary data.</text>
</comment>
<dbReference type="Pfam" id="PF14552">
    <property type="entry name" value="Tautomerase_2"/>
    <property type="match status" value="1"/>
</dbReference>
<dbReference type="PANTHER" id="PTHR38460">
    <property type="entry name" value="TAUTOMERASE YOLI-RELATED"/>
    <property type="match status" value="1"/>
</dbReference>
<dbReference type="OrthoDB" id="9804765at2"/>
<reference evidence="1 2" key="1">
    <citation type="submission" date="2019-04" db="EMBL/GenBank/DDBJ databases">
        <title>Streptomyces oryziradicis sp. nov., a novel actinomycete isolated from rhizosphere soil of rice (Oryza sativa L.).</title>
        <authorList>
            <person name="Li C."/>
        </authorList>
    </citation>
    <scope>NUCLEOTIDE SEQUENCE [LARGE SCALE GENOMIC DNA]</scope>
    <source>
        <strain evidence="1 2">NEAU-C40</strain>
    </source>
</reference>
<dbReference type="Gene3D" id="3.30.429.10">
    <property type="entry name" value="Macrophage Migration Inhibitory Factor"/>
    <property type="match status" value="1"/>
</dbReference>
<dbReference type="SUPFAM" id="SSF55331">
    <property type="entry name" value="Tautomerase/MIF"/>
    <property type="match status" value="1"/>
</dbReference>
<dbReference type="AlphaFoldDB" id="A0A4U0RHE8"/>
<accession>A0A4U0RHE8</accession>
<dbReference type="Proteomes" id="UP000305778">
    <property type="component" value="Unassembled WGS sequence"/>
</dbReference>
<dbReference type="InterPro" id="IPR037479">
    <property type="entry name" value="Tauto_MSAD"/>
</dbReference>
<dbReference type="RefSeq" id="WP_136731394.1">
    <property type="nucleotide sequence ID" value="NZ_SUMC01000214.1"/>
</dbReference>
<evidence type="ECO:0000313" key="2">
    <source>
        <dbReference type="Proteomes" id="UP000305778"/>
    </source>
</evidence>
<dbReference type="PANTHER" id="PTHR38460:SF1">
    <property type="entry name" value="TAUTOMERASE YOLI-RELATED"/>
    <property type="match status" value="1"/>
</dbReference>
<keyword evidence="2" id="KW-1185">Reference proteome</keyword>
<sequence>MPLQYFDVIEGRTPGEIRALLDTTHAATVEALGVPERDRYQVVRSHPAGEIVALDTGLGIDRSDRLVIIHVVSRRRSRAQKERLYALLAERLRRDCGLDPADLIVSVTENDDEDWSFGSGRAQFLTGELH</sequence>